<accession>A0A426TQR8</accession>
<protein>
    <submittedName>
        <fullName evidence="1">Uncharacterized protein</fullName>
    </submittedName>
</protein>
<evidence type="ECO:0000313" key="1">
    <source>
        <dbReference type="EMBL" id="RRR65675.1"/>
    </source>
</evidence>
<gene>
    <name evidence="1" type="ORF">EI684_22505</name>
</gene>
<comment type="caution">
    <text evidence="1">The sequence shown here is derived from an EMBL/GenBank/DDBJ whole genome shotgun (WGS) entry which is preliminary data.</text>
</comment>
<organism evidence="1 2">
    <name type="scientific">Candidatus Viridilinea halotolerans</name>
    <dbReference type="NCBI Taxonomy" id="2491704"/>
    <lineage>
        <taxon>Bacteria</taxon>
        <taxon>Bacillati</taxon>
        <taxon>Chloroflexota</taxon>
        <taxon>Chloroflexia</taxon>
        <taxon>Chloroflexales</taxon>
        <taxon>Chloroflexineae</taxon>
        <taxon>Oscillochloridaceae</taxon>
        <taxon>Candidatus Viridilinea</taxon>
    </lineage>
</organism>
<name>A0A426TQR8_9CHLR</name>
<dbReference type="EMBL" id="RSAS01000924">
    <property type="protein sequence ID" value="RRR65675.1"/>
    <property type="molecule type" value="Genomic_DNA"/>
</dbReference>
<dbReference type="Proteomes" id="UP000280307">
    <property type="component" value="Unassembled WGS sequence"/>
</dbReference>
<proteinExistence type="predicted"/>
<sequence>MLLPTSTEQRAYSMMQARMLELLMRFSSAEYRKLFTHHDRFAPDDEVLPFYRDLGVLFALRDELFEFILPRILRRLSFVAPRTLVIEAPPGRGRVDWERTLAASWRERPGEPPLLLHSRQSLRDFATAENLLTVVTLLEYRAAVRQLLLSGALGPESVTLRHPLNGIVERCERTLAFPQLAGIKNAAQALYERGEDALLHLEQRVASAAIPGGNNAYDDLLAWRRRYRELQLLHRRSATTMTETLGANPQRDNRLYQLWILFELADLLERAGLLEATTSLPEVLHFRWGDDTACVHYELRHDRGIPEQAEVWQSEPAHLKPPGVRPDYYLRRRDPPMGQVCHDATVAWREPGVVWDAKYYRERDQQRVPSAPIKRMLADLALTGERRGLLLFAFLRGSEEPPASDDDKMDIALAHQAGVPMHAAATSVTATGMTHQRLRPAATANQALDPAIQIEIVALNPQRPTAEIHALLRQLLDAAQQALRTPLVPRCQGIFLDALSSAEVVLPADRWGEVLPAPSDELLICPKPHIGPWRIDLVNRSVHCCQDGRLCHIIGQPDAQKPLRPPRDISSLLHELDQIMAAQPAGERDEASISAVAERVQQLTRRYASIAQVNLAFYYERVQALGMRETFAQLGVAEQESLALAIFLTDQLFNIRANDYSAPAIHLASVVEIEVKRRIFACPDLVGTLASPKRQTLGVLAYLRRSDDQEGNWARISAHVAAHWNEHPNPSDPERLISFGDFLTIGLNRITQLRNQAAHTEPLPQRLYNELQDLIFQGNRLGYGALNVILSAWRTELPL</sequence>
<reference evidence="1 2" key="1">
    <citation type="submission" date="2018-12" db="EMBL/GenBank/DDBJ databases">
        <title>Genome Sequence of Candidatus Viridilinea halotolerans isolated from saline sulfide-rich spring.</title>
        <authorList>
            <person name="Grouzdev D.S."/>
            <person name="Burganskaya E.I."/>
            <person name="Krutkina M.S."/>
            <person name="Sukhacheva M.V."/>
            <person name="Gorlenko V.M."/>
        </authorList>
    </citation>
    <scope>NUCLEOTIDE SEQUENCE [LARGE SCALE GENOMIC DNA]</scope>
    <source>
        <strain evidence="1">Chok-6</strain>
    </source>
</reference>
<evidence type="ECO:0000313" key="2">
    <source>
        <dbReference type="Proteomes" id="UP000280307"/>
    </source>
</evidence>
<dbReference type="AlphaFoldDB" id="A0A426TQR8"/>